<dbReference type="GO" id="GO:0004721">
    <property type="term" value="F:phosphoprotein phosphatase activity"/>
    <property type="evidence" value="ECO:0007669"/>
    <property type="project" value="InterPro"/>
</dbReference>
<dbReference type="RefSeq" id="WP_169925888.1">
    <property type="nucleotide sequence ID" value="NZ_PDJD01000001.1"/>
</dbReference>
<sequence>MTTQPSTTSEASDPRHEDHGAPAGAVPALGLEGAWNDRDSATLAGTAPGVLLRSSALFELTTAGQERLLELGVSDVVDLRDPREVAANGADRVPAGVTVHQLPISAGGQLAGAIAQGDAGAQSSMADAMSQFAAMLQQGDPRELMLQFMEQTYVSIVTDGPSLRQLGATLEVIAQAEGAVLVHCSAGKDRTGLAVALAGLVAGADPDAVTRDYLYSNHAADQQGEVATVPGIDAAALAPLRGVDVEYLQAARTAALGQFGDLAGVLEAAGVSEQTRARVAQRLTR</sequence>
<dbReference type="InterPro" id="IPR026893">
    <property type="entry name" value="Tyr/Ser_Pase_IphP-type"/>
</dbReference>
<evidence type="ECO:0000313" key="4">
    <source>
        <dbReference type="Proteomes" id="UP000224915"/>
    </source>
</evidence>
<feature type="domain" description="Tyrosine specific protein phosphatases" evidence="2">
    <location>
        <begin position="151"/>
        <end position="197"/>
    </location>
</feature>
<accession>A0A2A9CZU4</accession>
<dbReference type="Pfam" id="PF13350">
    <property type="entry name" value="Y_phosphatase3"/>
    <property type="match status" value="1"/>
</dbReference>
<protein>
    <submittedName>
        <fullName evidence="3">Protein-tyrosine phosphatase</fullName>
    </submittedName>
</protein>
<evidence type="ECO:0000256" key="1">
    <source>
        <dbReference type="SAM" id="MobiDB-lite"/>
    </source>
</evidence>
<proteinExistence type="predicted"/>
<dbReference type="InterPro" id="IPR000387">
    <property type="entry name" value="Tyr_Pase_dom"/>
</dbReference>
<dbReference type="PROSITE" id="PS50056">
    <property type="entry name" value="TYR_PHOSPHATASE_2"/>
    <property type="match status" value="1"/>
</dbReference>
<organism evidence="3 4">
    <name type="scientific">Serinibacter salmoneus</name>
    <dbReference type="NCBI Taxonomy" id="556530"/>
    <lineage>
        <taxon>Bacteria</taxon>
        <taxon>Bacillati</taxon>
        <taxon>Actinomycetota</taxon>
        <taxon>Actinomycetes</taxon>
        <taxon>Micrococcales</taxon>
        <taxon>Beutenbergiaceae</taxon>
        <taxon>Serinibacter</taxon>
    </lineage>
</organism>
<evidence type="ECO:0000313" key="3">
    <source>
        <dbReference type="EMBL" id="PFG19646.1"/>
    </source>
</evidence>
<dbReference type="Gene3D" id="3.90.190.10">
    <property type="entry name" value="Protein tyrosine phosphatase superfamily"/>
    <property type="match status" value="1"/>
</dbReference>
<dbReference type="InterPro" id="IPR029021">
    <property type="entry name" value="Prot-tyrosine_phosphatase-like"/>
</dbReference>
<name>A0A2A9CZU4_9MICO</name>
<evidence type="ECO:0000259" key="2">
    <source>
        <dbReference type="PROSITE" id="PS50056"/>
    </source>
</evidence>
<dbReference type="Proteomes" id="UP000224915">
    <property type="component" value="Unassembled WGS sequence"/>
</dbReference>
<feature type="region of interest" description="Disordered" evidence="1">
    <location>
        <begin position="1"/>
        <end position="27"/>
    </location>
</feature>
<reference evidence="3 4" key="1">
    <citation type="submission" date="2017-10" db="EMBL/GenBank/DDBJ databases">
        <title>Sequencing the genomes of 1000 actinobacteria strains.</title>
        <authorList>
            <person name="Klenk H.-P."/>
        </authorList>
    </citation>
    <scope>NUCLEOTIDE SEQUENCE [LARGE SCALE GENOMIC DNA]</scope>
    <source>
        <strain evidence="3 4">DSM 21801</strain>
    </source>
</reference>
<dbReference type="AlphaFoldDB" id="A0A2A9CZU4"/>
<dbReference type="SUPFAM" id="SSF52799">
    <property type="entry name" value="(Phosphotyrosine protein) phosphatases II"/>
    <property type="match status" value="1"/>
</dbReference>
<gene>
    <name evidence="3" type="ORF">ATL40_1214</name>
</gene>
<dbReference type="InterPro" id="IPR016130">
    <property type="entry name" value="Tyr_Pase_AS"/>
</dbReference>
<dbReference type="PROSITE" id="PS00383">
    <property type="entry name" value="TYR_PHOSPHATASE_1"/>
    <property type="match status" value="1"/>
</dbReference>
<comment type="caution">
    <text evidence="3">The sequence shown here is derived from an EMBL/GenBank/DDBJ whole genome shotgun (WGS) entry which is preliminary data.</text>
</comment>
<keyword evidence="4" id="KW-1185">Reference proteome</keyword>
<feature type="compositionally biased region" description="Polar residues" evidence="1">
    <location>
        <begin position="1"/>
        <end position="11"/>
    </location>
</feature>
<dbReference type="EMBL" id="PDJD01000001">
    <property type="protein sequence ID" value="PFG19646.1"/>
    <property type="molecule type" value="Genomic_DNA"/>
</dbReference>